<proteinExistence type="predicted"/>
<keyword evidence="1" id="KW-0732">Signal</keyword>
<gene>
    <name evidence="2" type="ORF">D1781_12475</name>
</gene>
<accession>A0A3A1U1E1</accession>
<evidence type="ECO:0000313" key="2">
    <source>
        <dbReference type="EMBL" id="RIX28266.1"/>
    </source>
</evidence>
<name>A0A3A1U1E1_9MICO</name>
<evidence type="ECO:0008006" key="4">
    <source>
        <dbReference type="Google" id="ProtNLM"/>
    </source>
</evidence>
<feature type="chain" id="PRO_5038904704" description="DUF3108 domain-containing protein" evidence="1">
    <location>
        <begin position="20"/>
        <end position="234"/>
    </location>
</feature>
<evidence type="ECO:0000313" key="3">
    <source>
        <dbReference type="Proteomes" id="UP000265742"/>
    </source>
</evidence>
<sequence length="234" mass="25450">MLAAIGVAATLLAGAPAHASAYRDPLTRGDLVTYNRADYRLSIAATPGAKKVVRYGHSVPATYRVRMIKPGKRSDTVVYSAVLGYSRTAYLRIKTVSVDVVRDYSMATYLKKVTSFSAAYAKKRVDAFTVEYRHRIQRGDVAATIPEAKAWVAAHGGAEGIGSAKDVAVKSDGFFGYDRVLIRLYRADAYQDGASPDDFIVYGFDPADGYQVMYSSYTGLTRTARTEDSLALLA</sequence>
<protein>
    <recommendedName>
        <fullName evidence="4">DUF3108 domain-containing protein</fullName>
    </recommendedName>
</protein>
<feature type="signal peptide" evidence="1">
    <location>
        <begin position="1"/>
        <end position="19"/>
    </location>
</feature>
<comment type="caution">
    <text evidence="2">The sequence shown here is derived from an EMBL/GenBank/DDBJ whole genome shotgun (WGS) entry which is preliminary data.</text>
</comment>
<keyword evidence="3" id="KW-1185">Reference proteome</keyword>
<dbReference type="AlphaFoldDB" id="A0A3A1U1E1"/>
<dbReference type="Proteomes" id="UP000265742">
    <property type="component" value="Unassembled WGS sequence"/>
</dbReference>
<dbReference type="EMBL" id="QXTG01000002">
    <property type="protein sequence ID" value="RIX28266.1"/>
    <property type="molecule type" value="Genomic_DNA"/>
</dbReference>
<organism evidence="2 3">
    <name type="scientific">Amnibacterium setariae</name>
    <dbReference type="NCBI Taxonomy" id="2306585"/>
    <lineage>
        <taxon>Bacteria</taxon>
        <taxon>Bacillati</taxon>
        <taxon>Actinomycetota</taxon>
        <taxon>Actinomycetes</taxon>
        <taxon>Micrococcales</taxon>
        <taxon>Microbacteriaceae</taxon>
        <taxon>Amnibacterium</taxon>
    </lineage>
</organism>
<reference evidence="3" key="1">
    <citation type="submission" date="2018-09" db="EMBL/GenBank/DDBJ databases">
        <authorList>
            <person name="Kim I."/>
        </authorList>
    </citation>
    <scope>NUCLEOTIDE SEQUENCE [LARGE SCALE GENOMIC DNA]</scope>
    <source>
        <strain evidence="3">DD4a</strain>
    </source>
</reference>
<evidence type="ECO:0000256" key="1">
    <source>
        <dbReference type="SAM" id="SignalP"/>
    </source>
</evidence>